<dbReference type="PROSITE" id="PS50283">
    <property type="entry name" value="NA_SOLUT_SYMP_3"/>
    <property type="match status" value="1"/>
</dbReference>
<feature type="transmembrane region" description="Helical" evidence="8">
    <location>
        <begin position="197"/>
        <end position="216"/>
    </location>
</feature>
<feature type="transmembrane region" description="Helical" evidence="8">
    <location>
        <begin position="136"/>
        <end position="156"/>
    </location>
</feature>
<feature type="transmembrane region" description="Helical" evidence="8">
    <location>
        <begin position="20"/>
        <end position="39"/>
    </location>
</feature>
<dbReference type="RefSeq" id="WP_145434566.1">
    <property type="nucleotide sequence ID" value="NZ_CP036339.1"/>
</dbReference>
<dbReference type="PANTHER" id="PTHR48086">
    <property type="entry name" value="SODIUM/PROLINE SYMPORTER-RELATED"/>
    <property type="match status" value="1"/>
</dbReference>
<dbReference type="OrthoDB" id="9810181at2"/>
<dbReference type="PANTHER" id="PTHR48086:SF7">
    <property type="entry name" value="SODIUM-SOLUTE SYMPORTER-RELATED"/>
    <property type="match status" value="1"/>
</dbReference>
<evidence type="ECO:0000256" key="3">
    <source>
        <dbReference type="ARBA" id="ARBA00022448"/>
    </source>
</evidence>
<name>A0A517U2J2_9BACT</name>
<proteinExistence type="inferred from homology"/>
<sequence length="502" mass="54078">MFDPPLLAQFAALDHAHLDGFDYAVIGVYLTAMLALGAILSTKIRAFKDYFLAGGSLTTPLLICTLVSSYYGIDVTFGTSESGFYYGVVAWFWYSLPYYFFIGFAALVIAPRLKRYGNAMTLSDILEQHYGRPTRVVGAAACFVYSAPVLAMAGMMTLLEFVGIPTSWGLLAAIGVCAAYTTMGGLWADAISDTMQFVLMCVSLAIAIPFAIDWVGGWGFMEHMSASAGSDTANHFAHHGGLSGWMLAAWSMTGLTVLVEPAFYQRVFAASDAKAVQRALLVGILLWASYDWGVTLIGIIARSAVEQGLLPADLVGRSALLTICMEMLPTGLRGLMIGGILSAAMSTIDSYSLLASGNVVYDIYRPLIDPKASDRRLLVLTRLGVFGVMVAAAIMSLFFERMRDAWQFMSSVMASVVLTPVLGALFGRPRRAAGLWSAISGFAGLAAFYGLLFTYGNYDSVEETHVWRIAGAELWQDFAVLFALPISIAGFTAGNLFGKESP</sequence>
<feature type="transmembrane region" description="Helical" evidence="8">
    <location>
        <begin position="279"/>
        <end position="301"/>
    </location>
</feature>
<feature type="transmembrane region" description="Helical" evidence="8">
    <location>
        <begin position="91"/>
        <end position="110"/>
    </location>
</feature>
<reference evidence="9 10" key="1">
    <citation type="submission" date="2019-02" db="EMBL/GenBank/DDBJ databases">
        <title>Deep-cultivation of Planctomycetes and their phenomic and genomic characterization uncovers novel biology.</title>
        <authorList>
            <person name="Wiegand S."/>
            <person name="Jogler M."/>
            <person name="Boedeker C."/>
            <person name="Pinto D."/>
            <person name="Vollmers J."/>
            <person name="Rivas-Marin E."/>
            <person name="Kohn T."/>
            <person name="Peeters S.H."/>
            <person name="Heuer A."/>
            <person name="Rast P."/>
            <person name="Oberbeckmann S."/>
            <person name="Bunk B."/>
            <person name="Jeske O."/>
            <person name="Meyerdierks A."/>
            <person name="Storesund J.E."/>
            <person name="Kallscheuer N."/>
            <person name="Luecker S."/>
            <person name="Lage O.M."/>
            <person name="Pohl T."/>
            <person name="Merkel B.J."/>
            <person name="Hornburger P."/>
            <person name="Mueller R.-W."/>
            <person name="Bruemmer F."/>
            <person name="Labrenz M."/>
            <person name="Spormann A.M."/>
            <person name="Op den Camp H."/>
            <person name="Overmann J."/>
            <person name="Amann R."/>
            <person name="Jetten M.S.M."/>
            <person name="Mascher T."/>
            <person name="Medema M.H."/>
            <person name="Devos D.P."/>
            <person name="Kaster A.-K."/>
            <person name="Ovreas L."/>
            <person name="Rohde M."/>
            <person name="Galperin M.Y."/>
            <person name="Jogler C."/>
        </authorList>
    </citation>
    <scope>NUCLEOTIDE SEQUENCE [LARGE SCALE GENOMIC DNA]</scope>
    <source>
        <strain evidence="9 10">I41</strain>
    </source>
</reference>
<evidence type="ECO:0000256" key="8">
    <source>
        <dbReference type="SAM" id="Phobius"/>
    </source>
</evidence>
<evidence type="ECO:0000313" key="9">
    <source>
        <dbReference type="EMBL" id="QDT74848.1"/>
    </source>
</evidence>
<evidence type="ECO:0000256" key="7">
    <source>
        <dbReference type="RuleBase" id="RU362091"/>
    </source>
</evidence>
<dbReference type="Pfam" id="PF00474">
    <property type="entry name" value="SSF"/>
    <property type="match status" value="1"/>
</dbReference>
<keyword evidence="3" id="KW-0813">Transport</keyword>
<dbReference type="Gene3D" id="1.20.1730.10">
    <property type="entry name" value="Sodium/glucose cotransporter"/>
    <property type="match status" value="1"/>
</dbReference>
<feature type="transmembrane region" description="Helical" evidence="8">
    <location>
        <begin position="377"/>
        <end position="399"/>
    </location>
</feature>
<dbReference type="EMBL" id="CP036339">
    <property type="protein sequence ID" value="QDT74848.1"/>
    <property type="molecule type" value="Genomic_DNA"/>
</dbReference>
<keyword evidence="4 8" id="KW-0812">Transmembrane</keyword>
<evidence type="ECO:0000256" key="2">
    <source>
        <dbReference type="ARBA" id="ARBA00006434"/>
    </source>
</evidence>
<feature type="transmembrane region" description="Helical" evidence="8">
    <location>
        <begin position="405"/>
        <end position="426"/>
    </location>
</feature>
<protein>
    <submittedName>
        <fullName evidence="9">Sodium/pantothenate symporter</fullName>
    </submittedName>
</protein>
<dbReference type="InterPro" id="IPR001734">
    <property type="entry name" value="Na/solute_symporter"/>
</dbReference>
<comment type="subcellular location">
    <subcellularLocation>
        <location evidence="1">Membrane</location>
        <topology evidence="1">Multi-pass membrane protein</topology>
    </subcellularLocation>
</comment>
<feature type="transmembrane region" description="Helical" evidence="8">
    <location>
        <begin position="335"/>
        <end position="356"/>
    </location>
</feature>
<feature type="transmembrane region" description="Helical" evidence="8">
    <location>
        <begin position="168"/>
        <end position="188"/>
    </location>
</feature>
<feature type="transmembrane region" description="Helical" evidence="8">
    <location>
        <begin position="478"/>
        <end position="498"/>
    </location>
</feature>
<dbReference type="AlphaFoldDB" id="A0A517U2J2"/>
<evidence type="ECO:0000256" key="6">
    <source>
        <dbReference type="ARBA" id="ARBA00023136"/>
    </source>
</evidence>
<feature type="transmembrane region" description="Helical" evidence="8">
    <location>
        <begin position="51"/>
        <end position="71"/>
    </location>
</feature>
<evidence type="ECO:0000256" key="5">
    <source>
        <dbReference type="ARBA" id="ARBA00022989"/>
    </source>
</evidence>
<dbReference type="KEGG" id="llh:I41_40520"/>
<gene>
    <name evidence="9" type="primary">panF</name>
    <name evidence="9" type="ORF">I41_40520</name>
</gene>
<evidence type="ECO:0000313" key="10">
    <source>
        <dbReference type="Proteomes" id="UP000317909"/>
    </source>
</evidence>
<keyword evidence="10" id="KW-1185">Reference proteome</keyword>
<dbReference type="InterPro" id="IPR050277">
    <property type="entry name" value="Sodium:Solute_Symporter"/>
</dbReference>
<keyword evidence="6 8" id="KW-0472">Membrane</keyword>
<evidence type="ECO:0000256" key="4">
    <source>
        <dbReference type="ARBA" id="ARBA00022692"/>
    </source>
</evidence>
<feature type="transmembrane region" description="Helical" evidence="8">
    <location>
        <begin position="236"/>
        <end position="259"/>
    </location>
</feature>
<evidence type="ECO:0000256" key="1">
    <source>
        <dbReference type="ARBA" id="ARBA00004141"/>
    </source>
</evidence>
<dbReference type="Proteomes" id="UP000317909">
    <property type="component" value="Chromosome"/>
</dbReference>
<keyword evidence="5 8" id="KW-1133">Transmembrane helix</keyword>
<dbReference type="GO" id="GO:0005886">
    <property type="term" value="C:plasma membrane"/>
    <property type="evidence" value="ECO:0007669"/>
    <property type="project" value="TreeGrafter"/>
</dbReference>
<dbReference type="CDD" id="cd10322">
    <property type="entry name" value="SLC5sbd"/>
    <property type="match status" value="1"/>
</dbReference>
<accession>A0A517U2J2</accession>
<organism evidence="9 10">
    <name type="scientific">Lacipirellula limnantheis</name>
    <dbReference type="NCBI Taxonomy" id="2528024"/>
    <lineage>
        <taxon>Bacteria</taxon>
        <taxon>Pseudomonadati</taxon>
        <taxon>Planctomycetota</taxon>
        <taxon>Planctomycetia</taxon>
        <taxon>Pirellulales</taxon>
        <taxon>Lacipirellulaceae</taxon>
        <taxon>Lacipirellula</taxon>
    </lineage>
</organism>
<dbReference type="InterPro" id="IPR038377">
    <property type="entry name" value="Na/Glc_symporter_sf"/>
</dbReference>
<dbReference type="GO" id="GO:0022857">
    <property type="term" value="F:transmembrane transporter activity"/>
    <property type="evidence" value="ECO:0007669"/>
    <property type="project" value="InterPro"/>
</dbReference>
<feature type="transmembrane region" description="Helical" evidence="8">
    <location>
        <begin position="433"/>
        <end position="458"/>
    </location>
</feature>
<comment type="similarity">
    <text evidence="2 7">Belongs to the sodium:solute symporter (SSF) (TC 2.A.21) family.</text>
</comment>